<dbReference type="HOGENOM" id="CLU_2464051_0_0_9"/>
<proteinExistence type="predicted"/>
<name>L0F7F1_DESDL</name>
<gene>
    <name evidence="1" type="ordered locus">Desdi_2344</name>
</gene>
<organism evidence="1 2">
    <name type="scientific">Desulfitobacterium dichloroeliminans (strain LMG P-21439 / DCA1)</name>
    <dbReference type="NCBI Taxonomy" id="871963"/>
    <lineage>
        <taxon>Bacteria</taxon>
        <taxon>Bacillati</taxon>
        <taxon>Bacillota</taxon>
        <taxon>Clostridia</taxon>
        <taxon>Eubacteriales</taxon>
        <taxon>Desulfitobacteriaceae</taxon>
        <taxon>Desulfitobacterium</taxon>
    </lineage>
</organism>
<evidence type="ECO:0000313" key="1">
    <source>
        <dbReference type="EMBL" id="AGA69769.1"/>
    </source>
</evidence>
<dbReference type="KEGG" id="ddl:Desdi_2344"/>
<dbReference type="RefSeq" id="WP_015262742.1">
    <property type="nucleotide sequence ID" value="NC_019903.1"/>
</dbReference>
<evidence type="ECO:0000313" key="2">
    <source>
        <dbReference type="Proteomes" id="UP000010797"/>
    </source>
</evidence>
<dbReference type="EMBL" id="CP003344">
    <property type="protein sequence ID" value="AGA69769.1"/>
    <property type="molecule type" value="Genomic_DNA"/>
</dbReference>
<reference evidence="2" key="1">
    <citation type="submission" date="2012-02" db="EMBL/GenBank/DDBJ databases">
        <title>Complete sequence of Desulfitobacterium dichloroeliminans LMG P-21439.</title>
        <authorList>
            <person name="Lucas S."/>
            <person name="Han J."/>
            <person name="Lapidus A."/>
            <person name="Cheng J.-F."/>
            <person name="Goodwin L."/>
            <person name="Pitluck S."/>
            <person name="Peters L."/>
            <person name="Ovchinnikova G."/>
            <person name="Teshima H."/>
            <person name="Detter J.C."/>
            <person name="Han C."/>
            <person name="Tapia R."/>
            <person name="Land M."/>
            <person name="Hauser L."/>
            <person name="Kyrpides N."/>
            <person name="Ivanova N."/>
            <person name="Pagani I."/>
            <person name="Kruse T."/>
            <person name="de Vos W.M."/>
            <person name="Boon N."/>
            <person name="Smidt H."/>
            <person name="Woyke T."/>
        </authorList>
    </citation>
    <scope>NUCLEOTIDE SEQUENCE [LARGE SCALE GENOMIC DNA]</scope>
    <source>
        <strain evidence="2">LMG P-21439 / DCA1</strain>
    </source>
</reference>
<sequence length="78" mass="9354">MSIIVKHHHLCIPISDYLEQVADFTNPWDERAYQSFIQHHLYETLDEGIVGMVREHRDHEYVYLDAAIRYPLENQTLK</sequence>
<keyword evidence="2" id="KW-1185">Reference proteome</keyword>
<dbReference type="Proteomes" id="UP000010797">
    <property type="component" value="Chromosome"/>
</dbReference>
<dbReference type="AlphaFoldDB" id="L0F7F1"/>
<accession>L0F7F1</accession>
<protein>
    <submittedName>
        <fullName evidence="1">Uncharacterized protein</fullName>
    </submittedName>
</protein>
<dbReference type="OrthoDB" id="1798889at2"/>